<feature type="compositionally biased region" description="Pro residues" evidence="1">
    <location>
        <begin position="227"/>
        <end position="240"/>
    </location>
</feature>
<dbReference type="OrthoDB" id="238862at2"/>
<keyword evidence="2" id="KW-0812">Transmembrane</keyword>
<keyword evidence="2" id="KW-1133">Transmembrane helix</keyword>
<feature type="compositionally biased region" description="Low complexity" evidence="1">
    <location>
        <begin position="167"/>
        <end position="186"/>
    </location>
</feature>
<dbReference type="CDD" id="cd00688">
    <property type="entry name" value="ISOPREN_C2_like"/>
    <property type="match status" value="1"/>
</dbReference>
<keyword evidence="4" id="KW-1185">Reference proteome</keyword>
<dbReference type="Proteomes" id="UP000318478">
    <property type="component" value="Unassembled WGS sequence"/>
</dbReference>
<gene>
    <name evidence="3" type="ORF">Pla123a_43090</name>
</gene>
<dbReference type="InterPro" id="IPR008930">
    <property type="entry name" value="Terpenoid_cyclase/PrenylTrfase"/>
</dbReference>
<evidence type="ECO:0000256" key="2">
    <source>
        <dbReference type="SAM" id="Phobius"/>
    </source>
</evidence>
<evidence type="ECO:0000256" key="1">
    <source>
        <dbReference type="SAM" id="MobiDB-lite"/>
    </source>
</evidence>
<dbReference type="Gene3D" id="1.50.10.20">
    <property type="match status" value="2"/>
</dbReference>
<sequence>MTIAPVMAWIGGGTLLPILLWGSLAVSTAALLVMMRTRWGQERPTHRYVMLSVIAHLLLICVATTIRFASLPAGDGPGPVKVRIVMRTPADDTPVTPLEKEPLPVEPTTQDAEVKPAPADPEPAPDASSEPATEPEPELPLERAPERPEPKQPTVIEPAQESPSRVAPEAVPLLPPELLQPAPAESEPVDPPTNEASPPLPQPTTPQTAEPPQPAPQQPAAQEMAPIAPPVPADQPPPTTQPVSLPPANTAFVSREGDERVRRILEEGGDAYTEDAVAAALAWLATAQSPDGRWDADRWSAGRERGAVLGHPRTGVGMNADAGMTGLSLLALMGAGQSHDQGPFANIIRDGLAYLIRSQAADGNLYGEATLYAQTYCHSMATFALAEALASTSDERLRPAVVRAVQFLERRQDPRGGGWRYRPGDSGDMSQLGWIVMALRSAELADVPIQAETWDGIERFVRSTQCGQHLGLAGYRPNSPPSHSMTAESLYCRQILGRPIPGTASAQALEYVSQQPPGRGQANYYSWYYGTLALHHHRRVSAGAENAWRDWNDALKRTLVNSQVSEGVNKGSWSPHSVWGGCGGRVYTTALATMCLEVYYRYDPDELVRDPWIAARQFPGALR</sequence>
<evidence type="ECO:0000313" key="3">
    <source>
        <dbReference type="EMBL" id="TWT67751.1"/>
    </source>
</evidence>
<feature type="compositionally biased region" description="Pro residues" evidence="1">
    <location>
        <begin position="198"/>
        <end position="217"/>
    </location>
</feature>
<dbReference type="RefSeq" id="WP_146590752.1">
    <property type="nucleotide sequence ID" value="NZ_SJPO01000012.1"/>
</dbReference>
<feature type="compositionally biased region" description="Basic and acidic residues" evidence="1">
    <location>
        <begin position="140"/>
        <end position="150"/>
    </location>
</feature>
<accession>A0A5C5XYX8</accession>
<feature type="transmembrane region" description="Helical" evidence="2">
    <location>
        <begin position="47"/>
        <end position="69"/>
    </location>
</feature>
<keyword evidence="2" id="KW-0472">Membrane</keyword>
<name>A0A5C5XYX8_9BACT</name>
<feature type="region of interest" description="Disordered" evidence="1">
    <location>
        <begin position="91"/>
        <end position="255"/>
    </location>
</feature>
<dbReference type="SUPFAM" id="SSF48239">
    <property type="entry name" value="Terpenoid cyclases/Protein prenyltransferases"/>
    <property type="match status" value="1"/>
</dbReference>
<dbReference type="AlphaFoldDB" id="A0A5C5XYX8"/>
<feature type="transmembrane region" description="Helical" evidence="2">
    <location>
        <begin position="6"/>
        <end position="35"/>
    </location>
</feature>
<reference evidence="3 4" key="1">
    <citation type="submission" date="2019-02" db="EMBL/GenBank/DDBJ databases">
        <title>Deep-cultivation of Planctomycetes and their phenomic and genomic characterization uncovers novel biology.</title>
        <authorList>
            <person name="Wiegand S."/>
            <person name="Jogler M."/>
            <person name="Boedeker C."/>
            <person name="Pinto D."/>
            <person name="Vollmers J."/>
            <person name="Rivas-Marin E."/>
            <person name="Kohn T."/>
            <person name="Peeters S.H."/>
            <person name="Heuer A."/>
            <person name="Rast P."/>
            <person name="Oberbeckmann S."/>
            <person name="Bunk B."/>
            <person name="Jeske O."/>
            <person name="Meyerdierks A."/>
            <person name="Storesund J.E."/>
            <person name="Kallscheuer N."/>
            <person name="Luecker S."/>
            <person name="Lage O.M."/>
            <person name="Pohl T."/>
            <person name="Merkel B.J."/>
            <person name="Hornburger P."/>
            <person name="Mueller R.-W."/>
            <person name="Bruemmer F."/>
            <person name="Labrenz M."/>
            <person name="Spormann A.M."/>
            <person name="Op Den Camp H."/>
            <person name="Overmann J."/>
            <person name="Amann R."/>
            <person name="Jetten M.S.M."/>
            <person name="Mascher T."/>
            <person name="Medema M.H."/>
            <person name="Devos D.P."/>
            <person name="Kaster A.-K."/>
            <person name="Ovreas L."/>
            <person name="Rohde M."/>
            <person name="Galperin M.Y."/>
            <person name="Jogler C."/>
        </authorList>
    </citation>
    <scope>NUCLEOTIDE SEQUENCE [LARGE SCALE GENOMIC DNA]</scope>
    <source>
        <strain evidence="3 4">Pla123a</strain>
    </source>
</reference>
<protein>
    <recommendedName>
        <fullName evidence="5">Prenyltransferase and squalene oxidase repeat protein</fullName>
    </recommendedName>
</protein>
<evidence type="ECO:0000313" key="4">
    <source>
        <dbReference type="Proteomes" id="UP000318478"/>
    </source>
</evidence>
<organism evidence="3 4">
    <name type="scientific">Posidoniimonas polymericola</name>
    <dbReference type="NCBI Taxonomy" id="2528002"/>
    <lineage>
        <taxon>Bacteria</taxon>
        <taxon>Pseudomonadati</taxon>
        <taxon>Planctomycetota</taxon>
        <taxon>Planctomycetia</taxon>
        <taxon>Pirellulales</taxon>
        <taxon>Lacipirellulaceae</taxon>
        <taxon>Posidoniimonas</taxon>
    </lineage>
</organism>
<comment type="caution">
    <text evidence="3">The sequence shown here is derived from an EMBL/GenBank/DDBJ whole genome shotgun (WGS) entry which is preliminary data.</text>
</comment>
<evidence type="ECO:0008006" key="5">
    <source>
        <dbReference type="Google" id="ProtNLM"/>
    </source>
</evidence>
<proteinExistence type="predicted"/>
<dbReference type="EMBL" id="SJPO01000012">
    <property type="protein sequence ID" value="TWT67751.1"/>
    <property type="molecule type" value="Genomic_DNA"/>
</dbReference>